<evidence type="ECO:0000313" key="3">
    <source>
        <dbReference type="Proteomes" id="UP001345963"/>
    </source>
</evidence>
<protein>
    <submittedName>
        <fullName evidence="2">Uncharacterized protein</fullName>
    </submittedName>
</protein>
<keyword evidence="3" id="KW-1185">Reference proteome</keyword>
<name>A0ABU7BHD0_9TELE</name>
<dbReference type="EMBL" id="JAHUTI010053641">
    <property type="protein sequence ID" value="MED6249866.1"/>
    <property type="molecule type" value="Genomic_DNA"/>
</dbReference>
<comment type="caution">
    <text evidence="2">The sequence shown here is derived from an EMBL/GenBank/DDBJ whole genome shotgun (WGS) entry which is preliminary data.</text>
</comment>
<sequence length="124" mass="13620">MAFSLLLQNTPTQNQVEGSLQSELMQVHTSSPQTPPTEHIAQPPSTVDTTALSEEPLPGTKDGFKTVCIFFLQLDKNIYLKFGFSSGLTSPVLKGVKFFPLFEIQLIKISPTCFRCFPAAANLN</sequence>
<dbReference type="Proteomes" id="UP001345963">
    <property type="component" value="Unassembled WGS sequence"/>
</dbReference>
<evidence type="ECO:0000256" key="1">
    <source>
        <dbReference type="SAM" id="MobiDB-lite"/>
    </source>
</evidence>
<evidence type="ECO:0000313" key="2">
    <source>
        <dbReference type="EMBL" id="MED6249866.1"/>
    </source>
</evidence>
<accession>A0ABU7BHD0</accession>
<proteinExistence type="predicted"/>
<reference evidence="2 3" key="1">
    <citation type="submission" date="2021-07" db="EMBL/GenBank/DDBJ databases">
        <authorList>
            <person name="Palmer J.M."/>
        </authorList>
    </citation>
    <scope>NUCLEOTIDE SEQUENCE [LARGE SCALE GENOMIC DNA]</scope>
    <source>
        <strain evidence="2 3">AT_MEX2019</strain>
        <tissue evidence="2">Muscle</tissue>
    </source>
</reference>
<feature type="region of interest" description="Disordered" evidence="1">
    <location>
        <begin position="27"/>
        <end position="57"/>
    </location>
</feature>
<organism evidence="2 3">
    <name type="scientific">Ataeniobius toweri</name>
    <dbReference type="NCBI Taxonomy" id="208326"/>
    <lineage>
        <taxon>Eukaryota</taxon>
        <taxon>Metazoa</taxon>
        <taxon>Chordata</taxon>
        <taxon>Craniata</taxon>
        <taxon>Vertebrata</taxon>
        <taxon>Euteleostomi</taxon>
        <taxon>Actinopterygii</taxon>
        <taxon>Neopterygii</taxon>
        <taxon>Teleostei</taxon>
        <taxon>Neoteleostei</taxon>
        <taxon>Acanthomorphata</taxon>
        <taxon>Ovalentaria</taxon>
        <taxon>Atherinomorphae</taxon>
        <taxon>Cyprinodontiformes</taxon>
        <taxon>Goodeidae</taxon>
        <taxon>Ataeniobius</taxon>
    </lineage>
</organism>
<feature type="compositionally biased region" description="Polar residues" evidence="1">
    <location>
        <begin position="43"/>
        <end position="52"/>
    </location>
</feature>
<gene>
    <name evidence="2" type="ORF">ATANTOWER_020944</name>
</gene>